<sequence length="538" mass="59685">MSFNLSPWTLTLSLLLMASLMGMVTGGHALHASWAQLEQLWQAEVKAVEQIRKVVLTLSELNGVLHRYVQSWEAIADTEPLGGSGDPAAAYSLIRHVAGGWPQVDEAINAGQAVFSDIKELASRADRELLPNADDVAAASEAVARLAHMYHLNLTALTHGGHLLQAQLMGDNTLNTASLHHHSLSVSDLASIGLVAVNKGYFSVGVEFLRAARSRAATPAHKNHEPWLREDFSAQRLDSLLSTAVKVHDHVLEIRGRRSLTHATAPTPYRDERGRVGHLDEDDDVVVGVQYLKLHGNKTWMLQERPLVEQRQVERLCRGEDLRTSLERSELHCGYASGGSPWLLLAPFKVEQISLDPYIILIHEIISPRERAHVKERASGHLHAPHNAMRGNNTTRNDWSLKHVWLEEEAVTSLQSLGLRLSHLARVTVGDHLSEPYMESPQPGRRGEDGHHAHLPAGALSRTVFPWVGVGVDAVEGAAVLWWNLLASHEHDFLTRHAACPVLRGHKWIVNKWVGYGAQWQTQPCVADPSRKVMVPWY</sequence>
<evidence type="ECO:0000256" key="7">
    <source>
        <dbReference type="SAM" id="MobiDB-lite"/>
    </source>
</evidence>
<evidence type="ECO:0000256" key="8">
    <source>
        <dbReference type="SAM" id="SignalP"/>
    </source>
</evidence>
<evidence type="ECO:0000256" key="5">
    <source>
        <dbReference type="ARBA" id="ARBA00023002"/>
    </source>
</evidence>
<keyword evidence="2" id="KW-0479">Metal-binding</keyword>
<feature type="chain" id="PRO_5035213440" evidence="8">
    <location>
        <begin position="30"/>
        <end position="538"/>
    </location>
</feature>
<keyword evidence="3" id="KW-0847">Vitamin C</keyword>
<dbReference type="AlphaFoldDB" id="A0A8J5MQM6"/>
<evidence type="ECO:0000256" key="2">
    <source>
        <dbReference type="ARBA" id="ARBA00022723"/>
    </source>
</evidence>
<evidence type="ECO:0000313" key="11">
    <source>
        <dbReference type="Proteomes" id="UP000747542"/>
    </source>
</evidence>
<feature type="signal peptide" evidence="8">
    <location>
        <begin position="1"/>
        <end position="29"/>
    </location>
</feature>
<dbReference type="GO" id="GO:0005506">
    <property type="term" value="F:iron ion binding"/>
    <property type="evidence" value="ECO:0007669"/>
    <property type="project" value="InterPro"/>
</dbReference>
<dbReference type="InterPro" id="IPR013547">
    <property type="entry name" value="P4H_N"/>
</dbReference>
<dbReference type="PANTHER" id="PTHR10869">
    <property type="entry name" value="PROLYL 4-HYDROXYLASE ALPHA SUBUNIT"/>
    <property type="match status" value="1"/>
</dbReference>
<evidence type="ECO:0000256" key="3">
    <source>
        <dbReference type="ARBA" id="ARBA00022896"/>
    </source>
</evidence>
<dbReference type="GO" id="GO:0005783">
    <property type="term" value="C:endoplasmic reticulum"/>
    <property type="evidence" value="ECO:0007669"/>
    <property type="project" value="InterPro"/>
</dbReference>
<evidence type="ECO:0000256" key="6">
    <source>
        <dbReference type="ARBA" id="ARBA00023004"/>
    </source>
</evidence>
<evidence type="ECO:0000256" key="4">
    <source>
        <dbReference type="ARBA" id="ARBA00022964"/>
    </source>
</evidence>
<evidence type="ECO:0000313" key="10">
    <source>
        <dbReference type="EMBL" id="KAG7160175.1"/>
    </source>
</evidence>
<comment type="cofactor">
    <cofactor evidence="1">
        <name>L-ascorbate</name>
        <dbReference type="ChEBI" id="CHEBI:38290"/>
    </cofactor>
</comment>
<dbReference type="InterPro" id="IPR011990">
    <property type="entry name" value="TPR-like_helical_dom_sf"/>
</dbReference>
<proteinExistence type="predicted"/>
<feature type="domain" description="Prolyl 4-hydroxylase alpha subunit" evidence="9">
    <location>
        <begin position="357"/>
        <end position="515"/>
    </location>
</feature>
<keyword evidence="5" id="KW-0560">Oxidoreductase</keyword>
<comment type="caution">
    <text evidence="10">The sequence shown here is derived from an EMBL/GenBank/DDBJ whole genome shotgun (WGS) entry which is preliminary data.</text>
</comment>
<organism evidence="10 11">
    <name type="scientific">Homarus americanus</name>
    <name type="common">American lobster</name>
    <dbReference type="NCBI Taxonomy" id="6706"/>
    <lineage>
        <taxon>Eukaryota</taxon>
        <taxon>Metazoa</taxon>
        <taxon>Ecdysozoa</taxon>
        <taxon>Arthropoda</taxon>
        <taxon>Crustacea</taxon>
        <taxon>Multicrustacea</taxon>
        <taxon>Malacostraca</taxon>
        <taxon>Eumalacostraca</taxon>
        <taxon>Eucarida</taxon>
        <taxon>Decapoda</taxon>
        <taxon>Pleocyemata</taxon>
        <taxon>Astacidea</taxon>
        <taxon>Nephropoidea</taxon>
        <taxon>Nephropidae</taxon>
        <taxon>Homarus</taxon>
    </lineage>
</organism>
<protein>
    <submittedName>
        <fullName evidence="10">Prolyl 4-hydroxylase subunit alpha-1-like 2</fullName>
    </submittedName>
</protein>
<accession>A0A8J5MQM6</accession>
<feature type="region of interest" description="Disordered" evidence="7">
    <location>
        <begin position="434"/>
        <end position="453"/>
    </location>
</feature>
<dbReference type="Proteomes" id="UP000747542">
    <property type="component" value="Unassembled WGS sequence"/>
</dbReference>
<name>A0A8J5MQM6_HOMAM</name>
<reference evidence="10" key="1">
    <citation type="journal article" date="2021" name="Sci. Adv.">
        <title>The American lobster genome reveals insights on longevity, neural, and immune adaptations.</title>
        <authorList>
            <person name="Polinski J.M."/>
            <person name="Zimin A.V."/>
            <person name="Clark K.F."/>
            <person name="Kohn A.B."/>
            <person name="Sadowski N."/>
            <person name="Timp W."/>
            <person name="Ptitsyn A."/>
            <person name="Khanna P."/>
            <person name="Romanova D.Y."/>
            <person name="Williams P."/>
            <person name="Greenwood S.J."/>
            <person name="Moroz L.L."/>
            <person name="Walt D.R."/>
            <person name="Bodnar A.G."/>
        </authorList>
    </citation>
    <scope>NUCLEOTIDE SEQUENCE</scope>
    <source>
        <strain evidence="10">GMGI-L3</strain>
    </source>
</reference>
<dbReference type="Gene3D" id="1.25.40.10">
    <property type="entry name" value="Tetratricopeptide repeat domain"/>
    <property type="match status" value="1"/>
</dbReference>
<keyword evidence="8" id="KW-0732">Signal</keyword>
<keyword evidence="11" id="KW-1185">Reference proteome</keyword>
<dbReference type="InterPro" id="IPR006620">
    <property type="entry name" value="Pro_4_hyd_alph"/>
</dbReference>
<dbReference type="PANTHER" id="PTHR10869:SF244">
    <property type="entry name" value="PROLYL 4-HYDROXYLASE SUBUNIT ALPHA-2"/>
    <property type="match status" value="1"/>
</dbReference>
<dbReference type="Pfam" id="PF08336">
    <property type="entry name" value="P4Ha_N"/>
    <property type="match status" value="1"/>
</dbReference>
<evidence type="ECO:0000256" key="1">
    <source>
        <dbReference type="ARBA" id="ARBA00001961"/>
    </source>
</evidence>
<dbReference type="Gene3D" id="2.60.120.620">
    <property type="entry name" value="q2cbj1_9rhob like domain"/>
    <property type="match status" value="1"/>
</dbReference>
<gene>
    <name evidence="10" type="primary">P4HA1-L2</name>
    <name evidence="10" type="ORF">Hamer_G012718</name>
</gene>
<dbReference type="SMART" id="SM00702">
    <property type="entry name" value="P4Hc"/>
    <property type="match status" value="1"/>
</dbReference>
<keyword evidence="4" id="KW-0223">Dioxygenase</keyword>
<dbReference type="GO" id="GO:0004656">
    <property type="term" value="F:procollagen-proline 4-dioxygenase activity"/>
    <property type="evidence" value="ECO:0007669"/>
    <property type="project" value="InterPro"/>
</dbReference>
<dbReference type="EMBL" id="JAHLQT010031643">
    <property type="protein sequence ID" value="KAG7160175.1"/>
    <property type="molecule type" value="Genomic_DNA"/>
</dbReference>
<keyword evidence="6" id="KW-0408">Iron</keyword>
<evidence type="ECO:0000259" key="9">
    <source>
        <dbReference type="SMART" id="SM00702"/>
    </source>
</evidence>
<dbReference type="GO" id="GO:0031418">
    <property type="term" value="F:L-ascorbic acid binding"/>
    <property type="evidence" value="ECO:0007669"/>
    <property type="project" value="UniProtKB-KW"/>
</dbReference>
<dbReference type="InterPro" id="IPR045054">
    <property type="entry name" value="P4HA-like"/>
</dbReference>